<keyword evidence="1" id="KW-0812">Transmembrane</keyword>
<dbReference type="GO" id="GO:0005886">
    <property type="term" value="C:plasma membrane"/>
    <property type="evidence" value="ECO:0007669"/>
    <property type="project" value="TreeGrafter"/>
</dbReference>
<sequence length="414" mass="42771">MPNPSQPPAPRALSDRPYVVALAGMAALAAAMGIGRFAFTPLLPMMLSDGVITLVDGSWLATANYVGYLLGALACMALPWVAPKARQRWHPARLARWGLAATVLLTLAMALPLPWAWAALRFGAGVASAVVLLNIAAWCMLRLVALGQPALGGLIFSGPGLGIALTGLSASAMVAWHWPAAAGWAVFGLLCVALCALVWPVVQGLPQAAAAASSAPVANPPGLGPAARGALTLAYGLAGLGYIVTATFLPVIARAALPAGSVWPDLFWPLFGMGVAMGAALSTRAPVAWDRRWLLLVAYLLQAAAIGLSLVWPGVGGFALGSWLLGLPFTAITFFGLQEARRVWPSAGDSFTGLLTAAYGLGQIIGPPMVAWTLHRAATPSQGFTQGLVAAAAALVLGAALYAVMVWRWPLRAR</sequence>
<feature type="transmembrane region" description="Helical" evidence="1">
    <location>
        <begin position="153"/>
        <end position="176"/>
    </location>
</feature>
<feature type="transmembrane region" description="Helical" evidence="1">
    <location>
        <begin position="182"/>
        <end position="202"/>
    </location>
</feature>
<dbReference type="RefSeq" id="WP_044395408.1">
    <property type="nucleotide sequence ID" value="NZ_JXYQ01000005.1"/>
</dbReference>
<feature type="transmembrane region" description="Helical" evidence="1">
    <location>
        <begin position="384"/>
        <end position="407"/>
    </location>
</feature>
<dbReference type="Gene3D" id="1.20.1250.20">
    <property type="entry name" value="MFS general substrate transporter like domains"/>
    <property type="match status" value="1"/>
</dbReference>
<feature type="transmembrane region" description="Helical" evidence="1">
    <location>
        <begin position="293"/>
        <end position="312"/>
    </location>
</feature>
<feature type="transmembrane region" description="Helical" evidence="1">
    <location>
        <begin position="59"/>
        <end position="82"/>
    </location>
</feature>
<dbReference type="Pfam" id="PF06779">
    <property type="entry name" value="MFS_4"/>
    <property type="match status" value="1"/>
</dbReference>
<dbReference type="InterPro" id="IPR010645">
    <property type="entry name" value="MFS_4"/>
</dbReference>
<dbReference type="PATRIC" id="fig|80878.5.peg.2675"/>
<evidence type="ECO:0000313" key="3">
    <source>
        <dbReference type="Proteomes" id="UP000032566"/>
    </source>
</evidence>
<feature type="transmembrane region" description="Helical" evidence="1">
    <location>
        <begin position="94"/>
        <end position="113"/>
    </location>
</feature>
<feature type="transmembrane region" description="Helical" evidence="1">
    <location>
        <begin position="119"/>
        <end position="141"/>
    </location>
</feature>
<feature type="transmembrane region" description="Helical" evidence="1">
    <location>
        <begin position="318"/>
        <end position="338"/>
    </location>
</feature>
<dbReference type="PANTHER" id="PTHR23537">
    <property type="match status" value="1"/>
</dbReference>
<comment type="caution">
    <text evidence="2">The sequence shown here is derived from an EMBL/GenBank/DDBJ whole genome shotgun (WGS) entry which is preliminary data.</text>
</comment>
<feature type="transmembrane region" description="Helical" evidence="1">
    <location>
        <begin position="233"/>
        <end position="256"/>
    </location>
</feature>
<feature type="transmembrane region" description="Helical" evidence="1">
    <location>
        <begin position="18"/>
        <end position="39"/>
    </location>
</feature>
<dbReference type="Proteomes" id="UP000032566">
    <property type="component" value="Unassembled WGS sequence"/>
</dbReference>
<keyword evidence="1" id="KW-0472">Membrane</keyword>
<feature type="transmembrane region" description="Helical" evidence="1">
    <location>
        <begin position="262"/>
        <end position="281"/>
    </location>
</feature>
<organism evidence="2 3">
    <name type="scientific">Acidovorax temperans</name>
    <dbReference type="NCBI Taxonomy" id="80878"/>
    <lineage>
        <taxon>Bacteria</taxon>
        <taxon>Pseudomonadati</taxon>
        <taxon>Pseudomonadota</taxon>
        <taxon>Betaproteobacteria</taxon>
        <taxon>Burkholderiales</taxon>
        <taxon>Comamonadaceae</taxon>
        <taxon>Acidovorax</taxon>
    </lineage>
</organism>
<keyword evidence="1" id="KW-1133">Transmembrane helix</keyword>
<protein>
    <submittedName>
        <fullName evidence="2">MFS transporter</fullName>
    </submittedName>
</protein>
<keyword evidence="3" id="KW-1185">Reference proteome</keyword>
<proteinExistence type="predicted"/>
<dbReference type="OrthoDB" id="9797953at2"/>
<gene>
    <name evidence="2" type="ORF">RP29_01935</name>
</gene>
<dbReference type="EMBL" id="JXYQ01000005">
    <property type="protein sequence ID" value="KJA12113.1"/>
    <property type="molecule type" value="Genomic_DNA"/>
</dbReference>
<dbReference type="SUPFAM" id="SSF103473">
    <property type="entry name" value="MFS general substrate transporter"/>
    <property type="match status" value="1"/>
</dbReference>
<accession>A0A0D7KFW5</accession>
<evidence type="ECO:0000313" key="2">
    <source>
        <dbReference type="EMBL" id="KJA12113.1"/>
    </source>
</evidence>
<dbReference type="AlphaFoldDB" id="A0A0D7KFW5"/>
<dbReference type="STRING" id="80878.RP29_01935"/>
<name>A0A0D7KFW5_9BURK</name>
<dbReference type="PANTHER" id="PTHR23537:SF1">
    <property type="entry name" value="SUGAR TRANSPORTER"/>
    <property type="match status" value="1"/>
</dbReference>
<feature type="transmembrane region" description="Helical" evidence="1">
    <location>
        <begin position="350"/>
        <end position="372"/>
    </location>
</feature>
<evidence type="ECO:0000256" key="1">
    <source>
        <dbReference type="SAM" id="Phobius"/>
    </source>
</evidence>
<dbReference type="InterPro" id="IPR036259">
    <property type="entry name" value="MFS_trans_sf"/>
</dbReference>
<reference evidence="2 3" key="1">
    <citation type="submission" date="2014-12" db="EMBL/GenBank/DDBJ databases">
        <title>Isolation of bacteria from lake water.</title>
        <authorList>
            <person name="Sheng K.-Y."/>
            <person name="Chin P.-S."/>
            <person name="Chan K.-G."/>
            <person name="Tan G.S."/>
        </authorList>
    </citation>
    <scope>NUCLEOTIDE SEQUENCE [LARGE SCALE GENOMIC DNA]</scope>
    <source>
        <strain evidence="2 3">KY4</strain>
    </source>
</reference>